<dbReference type="InterPro" id="IPR002898">
    <property type="entry name" value="MotA_ExbB_proton_chnl"/>
</dbReference>
<keyword evidence="7 9" id="KW-0472">Membrane</keyword>
<comment type="similarity">
    <text evidence="8">Belongs to the exbB/tolQ family.</text>
</comment>
<dbReference type="PANTHER" id="PTHR30625">
    <property type="entry name" value="PROTEIN TOLQ"/>
    <property type="match status" value="1"/>
</dbReference>
<feature type="domain" description="MotA/TolQ/ExbB proton channel" evidence="10">
    <location>
        <begin position="71"/>
        <end position="189"/>
    </location>
</feature>
<feature type="transmembrane region" description="Helical" evidence="9">
    <location>
        <begin position="112"/>
        <end position="136"/>
    </location>
</feature>
<feature type="transmembrane region" description="Helical" evidence="9">
    <location>
        <begin position="156"/>
        <end position="180"/>
    </location>
</feature>
<protein>
    <submittedName>
        <fullName evidence="11">MotA/TolQ/ExbB proton channel family protein</fullName>
    </submittedName>
</protein>
<evidence type="ECO:0000256" key="3">
    <source>
        <dbReference type="ARBA" id="ARBA00022475"/>
    </source>
</evidence>
<name>A0A928Z953_9CYAN</name>
<dbReference type="GO" id="GO:0005886">
    <property type="term" value="C:plasma membrane"/>
    <property type="evidence" value="ECO:0007669"/>
    <property type="project" value="UniProtKB-SubCell"/>
</dbReference>
<keyword evidence="3" id="KW-1003">Cell membrane</keyword>
<dbReference type="Proteomes" id="UP000621799">
    <property type="component" value="Unassembled WGS sequence"/>
</dbReference>
<keyword evidence="4 9" id="KW-0812">Transmembrane</keyword>
<evidence type="ECO:0000256" key="9">
    <source>
        <dbReference type="SAM" id="Phobius"/>
    </source>
</evidence>
<evidence type="ECO:0000256" key="7">
    <source>
        <dbReference type="ARBA" id="ARBA00023136"/>
    </source>
</evidence>
<sequence length="210" mass="23167">MTRAYELFLQGGPVMWPLLGLSVLTLTRAIERAGFWIHLLGREHQIVSHVLDAARYDWGKAAAIARQAESLPIGRFLLAPLQLQHPNPETFHLAMEAAADKEFIQMRKGNQFFEAVVGLSPLLGLLGTVIGLIVTFAELDIGNIAQTNTSQALAGISAALLTTAAGTIVAILALGFWRIFVSLQTQQMDYFFTVGNELELIYRQIWFDGE</sequence>
<evidence type="ECO:0000313" key="11">
    <source>
        <dbReference type="EMBL" id="MBE9042265.1"/>
    </source>
</evidence>
<dbReference type="RefSeq" id="WP_264322434.1">
    <property type="nucleotide sequence ID" value="NZ_JADEXN010000326.1"/>
</dbReference>
<evidence type="ECO:0000313" key="12">
    <source>
        <dbReference type="Proteomes" id="UP000621799"/>
    </source>
</evidence>
<evidence type="ECO:0000256" key="5">
    <source>
        <dbReference type="ARBA" id="ARBA00022927"/>
    </source>
</evidence>
<gene>
    <name evidence="11" type="ORF">IQ235_15915</name>
</gene>
<keyword evidence="2 8" id="KW-0813">Transport</keyword>
<dbReference type="EMBL" id="JADEXN010000326">
    <property type="protein sequence ID" value="MBE9042265.1"/>
    <property type="molecule type" value="Genomic_DNA"/>
</dbReference>
<dbReference type="GO" id="GO:0017038">
    <property type="term" value="P:protein import"/>
    <property type="evidence" value="ECO:0007669"/>
    <property type="project" value="TreeGrafter"/>
</dbReference>
<evidence type="ECO:0000256" key="4">
    <source>
        <dbReference type="ARBA" id="ARBA00022692"/>
    </source>
</evidence>
<evidence type="ECO:0000256" key="8">
    <source>
        <dbReference type="RuleBase" id="RU004057"/>
    </source>
</evidence>
<dbReference type="AlphaFoldDB" id="A0A928Z953"/>
<comment type="caution">
    <text evidence="11">The sequence shown here is derived from an EMBL/GenBank/DDBJ whole genome shotgun (WGS) entry which is preliminary data.</text>
</comment>
<evidence type="ECO:0000259" key="10">
    <source>
        <dbReference type="Pfam" id="PF01618"/>
    </source>
</evidence>
<proteinExistence type="inferred from homology"/>
<dbReference type="InterPro" id="IPR050790">
    <property type="entry name" value="ExbB/TolQ_transport"/>
</dbReference>
<dbReference type="PANTHER" id="PTHR30625:SF15">
    <property type="entry name" value="BIOPOLYMER TRANSPORT PROTEIN EXBB"/>
    <property type="match status" value="1"/>
</dbReference>
<keyword evidence="12" id="KW-1185">Reference proteome</keyword>
<dbReference type="Pfam" id="PF01618">
    <property type="entry name" value="MotA_ExbB"/>
    <property type="match status" value="1"/>
</dbReference>
<reference evidence="11" key="1">
    <citation type="submission" date="2020-10" db="EMBL/GenBank/DDBJ databases">
        <authorList>
            <person name="Castelo-Branco R."/>
            <person name="Eusebio N."/>
            <person name="Adriana R."/>
            <person name="Vieira A."/>
            <person name="Brugerolle De Fraissinette N."/>
            <person name="Rezende De Castro R."/>
            <person name="Schneider M.P."/>
            <person name="Vasconcelos V."/>
            <person name="Leao P.N."/>
        </authorList>
    </citation>
    <scope>NUCLEOTIDE SEQUENCE</scope>
    <source>
        <strain evidence="11">LEGE 11467</strain>
    </source>
</reference>
<comment type="subcellular location">
    <subcellularLocation>
        <location evidence="1">Cell membrane</location>
        <topology evidence="1">Multi-pass membrane protein</topology>
    </subcellularLocation>
    <subcellularLocation>
        <location evidence="8">Membrane</location>
        <topology evidence="8">Multi-pass membrane protein</topology>
    </subcellularLocation>
</comment>
<organism evidence="11 12">
    <name type="scientific">Zarconia navalis LEGE 11467</name>
    <dbReference type="NCBI Taxonomy" id="1828826"/>
    <lineage>
        <taxon>Bacteria</taxon>
        <taxon>Bacillati</taxon>
        <taxon>Cyanobacteriota</taxon>
        <taxon>Cyanophyceae</taxon>
        <taxon>Oscillatoriophycideae</taxon>
        <taxon>Oscillatoriales</taxon>
        <taxon>Oscillatoriales incertae sedis</taxon>
        <taxon>Zarconia</taxon>
        <taxon>Zarconia navalis</taxon>
    </lineage>
</organism>
<keyword evidence="5 8" id="KW-0653">Protein transport</keyword>
<evidence type="ECO:0000256" key="6">
    <source>
        <dbReference type="ARBA" id="ARBA00022989"/>
    </source>
</evidence>
<accession>A0A928Z953</accession>
<evidence type="ECO:0000256" key="1">
    <source>
        <dbReference type="ARBA" id="ARBA00004651"/>
    </source>
</evidence>
<keyword evidence="6 9" id="KW-1133">Transmembrane helix</keyword>
<evidence type="ECO:0000256" key="2">
    <source>
        <dbReference type="ARBA" id="ARBA00022448"/>
    </source>
</evidence>